<name>A0A1Q6R6T2_9FIRM</name>
<dbReference type="GO" id="GO:0005886">
    <property type="term" value="C:plasma membrane"/>
    <property type="evidence" value="ECO:0007669"/>
    <property type="project" value="UniProtKB-SubCell"/>
</dbReference>
<comment type="similarity">
    <text evidence="6">Belongs to the exbB/tolQ family.</text>
</comment>
<keyword evidence="2" id="KW-1003">Cell membrane</keyword>
<dbReference type="Pfam" id="PF01618">
    <property type="entry name" value="MotA_ExbB"/>
    <property type="match status" value="1"/>
</dbReference>
<evidence type="ECO:0000256" key="7">
    <source>
        <dbReference type="SAM" id="Coils"/>
    </source>
</evidence>
<keyword evidence="4 8" id="KW-1133">Transmembrane helix</keyword>
<sequence length="558" mass="61787">MEFFMAYQTYIVNITFAIILVRVIKKYYDNFYSQCDKISKALEQTAEELKKIRRDEYELRYYDIDNIISDNKFLKESWNEYKKTLTAYQNSDIVHLYSTQATSDYINFYAIVRNLNIEFWQNLGGIFTGIGIFGTFAGLVIGLHGIDVTTANIDVMKASIGNLLSGISTAFLTSVMGILCALGFNFFHNKCVTKVKDNLVAIVEILEDMYPRRTQEIWLADTLIQNKHQTEALQNLSSELAIALGDQLEQKLSPSFDRLVKDLAKIMQENLAPTLQGVKESLDNLNNGGVKAIGEGINDGVGNELKGFANTLIDLQNSMQKSFAATQQTGASANEKLSNMVDELTEKIVQGSSAALKAQNEQIEKMAEQMQEVTDKMSKAAVAGGGELSRAIAEVTSVMKGTMDSAAEKQNATLTATCEQIRSVLADVNENLIKTTNDTTKAQQKQVEAAVLQMKSIMSKMSEAAENSNNEMTKAISEVSLLLKETMSSTAVKQKETLEETCEQIKNALNDVNENLKKATDKMVEASATANAALINTVDTVKNRAEDTADIYIRTECR</sequence>
<evidence type="ECO:0000256" key="2">
    <source>
        <dbReference type="ARBA" id="ARBA00022475"/>
    </source>
</evidence>
<dbReference type="EMBL" id="MNTG01000025">
    <property type="protein sequence ID" value="OLA38078.1"/>
    <property type="molecule type" value="Genomic_DNA"/>
</dbReference>
<feature type="transmembrane region" description="Helical" evidence="8">
    <location>
        <begin position="123"/>
        <end position="143"/>
    </location>
</feature>
<feature type="domain" description="MotA/TolQ/ExbB proton channel" evidence="9">
    <location>
        <begin position="116"/>
        <end position="199"/>
    </location>
</feature>
<evidence type="ECO:0000313" key="10">
    <source>
        <dbReference type="EMBL" id="OLA38078.1"/>
    </source>
</evidence>
<dbReference type="STRING" id="626940.BHW43_04305"/>
<gene>
    <name evidence="10" type="ORF">BHW43_04305</name>
</gene>
<evidence type="ECO:0000259" key="9">
    <source>
        <dbReference type="Pfam" id="PF01618"/>
    </source>
</evidence>
<keyword evidence="6" id="KW-0813">Transport</keyword>
<evidence type="ECO:0000313" key="11">
    <source>
        <dbReference type="Proteomes" id="UP000186777"/>
    </source>
</evidence>
<dbReference type="Proteomes" id="UP000186777">
    <property type="component" value="Unassembled WGS sequence"/>
</dbReference>
<evidence type="ECO:0000256" key="4">
    <source>
        <dbReference type="ARBA" id="ARBA00022989"/>
    </source>
</evidence>
<reference evidence="10 11" key="1">
    <citation type="journal article" date="2016" name="Nat. Biotechnol.">
        <title>Measurement of bacterial replication rates in microbial communities.</title>
        <authorList>
            <person name="Brown C.T."/>
            <person name="Olm M.R."/>
            <person name="Thomas B.C."/>
            <person name="Banfield J.F."/>
        </authorList>
    </citation>
    <scope>NUCLEOTIDE SEQUENCE [LARGE SCALE GENOMIC DNA]</scope>
    <source>
        <strain evidence="10">46_33</strain>
    </source>
</reference>
<comment type="subcellular location">
    <subcellularLocation>
        <location evidence="1">Cell membrane</location>
        <topology evidence="1">Multi-pass membrane protein</topology>
    </subcellularLocation>
    <subcellularLocation>
        <location evidence="6">Membrane</location>
        <topology evidence="6">Multi-pass membrane protein</topology>
    </subcellularLocation>
</comment>
<comment type="caution">
    <text evidence="10">The sequence shown here is derived from an EMBL/GenBank/DDBJ whole genome shotgun (WGS) entry which is preliminary data.</text>
</comment>
<proteinExistence type="inferred from homology"/>
<evidence type="ECO:0000256" key="8">
    <source>
        <dbReference type="SAM" id="Phobius"/>
    </source>
</evidence>
<dbReference type="GO" id="GO:0015031">
    <property type="term" value="P:protein transport"/>
    <property type="evidence" value="ECO:0007669"/>
    <property type="project" value="UniProtKB-KW"/>
</dbReference>
<feature type="transmembrane region" description="Helical" evidence="8">
    <location>
        <begin position="6"/>
        <end position="24"/>
    </location>
</feature>
<dbReference type="NCBIfam" id="NF033915">
    <property type="entry name" value="antiphage_ZorA_2"/>
    <property type="match status" value="1"/>
</dbReference>
<keyword evidence="7" id="KW-0175">Coiled coil</keyword>
<dbReference type="InterPro" id="IPR002898">
    <property type="entry name" value="MotA_ExbB_proton_chnl"/>
</dbReference>
<dbReference type="AlphaFoldDB" id="A0A1Q6R6T2"/>
<evidence type="ECO:0000256" key="1">
    <source>
        <dbReference type="ARBA" id="ARBA00004651"/>
    </source>
</evidence>
<evidence type="ECO:0000256" key="3">
    <source>
        <dbReference type="ARBA" id="ARBA00022692"/>
    </source>
</evidence>
<feature type="transmembrane region" description="Helical" evidence="8">
    <location>
        <begin position="163"/>
        <end position="187"/>
    </location>
</feature>
<evidence type="ECO:0000256" key="5">
    <source>
        <dbReference type="ARBA" id="ARBA00023136"/>
    </source>
</evidence>
<keyword evidence="3 8" id="KW-0812">Transmembrane</keyword>
<feature type="coiled-coil region" evidence="7">
    <location>
        <begin position="491"/>
        <end position="529"/>
    </location>
</feature>
<keyword evidence="6" id="KW-0653">Protein transport</keyword>
<feature type="coiled-coil region" evidence="7">
    <location>
        <begin position="353"/>
        <end position="383"/>
    </location>
</feature>
<dbReference type="RefSeq" id="WP_303679631.1">
    <property type="nucleotide sequence ID" value="NZ_MNTG01000025.1"/>
</dbReference>
<evidence type="ECO:0000256" key="6">
    <source>
        <dbReference type="RuleBase" id="RU004057"/>
    </source>
</evidence>
<accession>A0A1Q6R6T2</accession>
<protein>
    <recommendedName>
        <fullName evidence="9">MotA/TolQ/ExbB proton channel domain-containing protein</fullName>
    </recommendedName>
</protein>
<keyword evidence="5 8" id="KW-0472">Membrane</keyword>
<organism evidence="10 11">
    <name type="scientific">Phascolarctobacterium succinatutens</name>
    <dbReference type="NCBI Taxonomy" id="626940"/>
    <lineage>
        <taxon>Bacteria</taxon>
        <taxon>Bacillati</taxon>
        <taxon>Bacillota</taxon>
        <taxon>Negativicutes</taxon>
        <taxon>Acidaminococcales</taxon>
        <taxon>Acidaminococcaceae</taxon>
        <taxon>Phascolarctobacterium</taxon>
    </lineage>
</organism>